<evidence type="ECO:0000313" key="3">
    <source>
        <dbReference type="Proteomes" id="UP000289193"/>
    </source>
</evidence>
<dbReference type="EMBL" id="PDKM01000006">
    <property type="protein sequence ID" value="RXK09398.1"/>
    <property type="molecule type" value="Genomic_DNA"/>
</dbReference>
<sequence length="494" mass="58187">MLNQTKKVQVRFATTSKTIQSINHDFRIAKPNYLRHNMYHNKFDNIYFGYDPKQLKQQAKKSFDEYNQLYKKKHHRNLQKSKQSDHLTGVITLSPIINEWLEQGKVTKEQLEKSFTDSVPLIQDKIHTILGDDSIKLSHYVIHYDEKTPHMHFAFNNHTKNGEAVWYNLRKSGRLSEFQDIVASTFKDIGLERGVRKSTAKHLSVRQMHEEEIKQLKKDIQDHIKQLQSQKKNLKKTVEDKKELKSELDSIDSLVKKARLELKNESLTLESITKEKEELETTINTIKEDKPTIDIKPTKVYNTDKILDECITAKLGFTKVDKNKLKQYLNFYAKHLKKYNEFANAINGQNHPKDLLLENKKLIEENKTLLKQQNNINTYYVTKRRYTKLIGENRSLQEQLQEEQTLTKELNVKVEQSKAYFGINKKLKDEVNDLKIKLHNLDIMQEEHKRMDEAFTQISKYLKCEDDLDVIVSKVAKYTGSEDKGRKINHNKLK</sequence>
<keyword evidence="3" id="KW-1185">Reference proteome</keyword>
<feature type="coiled-coil region" evidence="1">
    <location>
        <begin position="206"/>
        <end position="289"/>
    </location>
</feature>
<feature type="coiled-coil region" evidence="1">
    <location>
        <begin position="353"/>
        <end position="444"/>
    </location>
</feature>
<dbReference type="GO" id="GO:0006310">
    <property type="term" value="P:DNA recombination"/>
    <property type="evidence" value="ECO:0007669"/>
    <property type="project" value="InterPro"/>
</dbReference>
<reference evidence="2 3" key="1">
    <citation type="submission" date="2017-10" db="EMBL/GenBank/DDBJ databases">
        <title>Genomics of the genus Arcobacter.</title>
        <authorList>
            <person name="Perez-Cataluna A."/>
            <person name="Figueras M.J."/>
        </authorList>
    </citation>
    <scope>NUCLEOTIDE SEQUENCE [LARGE SCALE GENOMIC DNA]</scope>
    <source>
        <strain evidence="2 3">CECT 7835</strain>
    </source>
</reference>
<gene>
    <name evidence="2" type="ORF">CRV05_10750</name>
</gene>
<protein>
    <recommendedName>
        <fullName evidence="4">Plasmid recombination enzyme</fullName>
    </recommendedName>
</protein>
<evidence type="ECO:0000256" key="1">
    <source>
        <dbReference type="SAM" id="Coils"/>
    </source>
</evidence>
<evidence type="ECO:0008006" key="4">
    <source>
        <dbReference type="Google" id="ProtNLM"/>
    </source>
</evidence>
<organism evidence="2 3">
    <name type="scientific">Halarcobacter bivalviorum</name>
    <dbReference type="NCBI Taxonomy" id="663364"/>
    <lineage>
        <taxon>Bacteria</taxon>
        <taxon>Pseudomonadati</taxon>
        <taxon>Campylobacterota</taxon>
        <taxon>Epsilonproteobacteria</taxon>
        <taxon>Campylobacterales</taxon>
        <taxon>Arcobacteraceae</taxon>
        <taxon>Halarcobacter</taxon>
    </lineage>
</organism>
<dbReference type="Pfam" id="PF01076">
    <property type="entry name" value="Mob_Pre"/>
    <property type="match status" value="1"/>
</dbReference>
<dbReference type="AlphaFoldDB" id="A0AAX2A8N2"/>
<comment type="caution">
    <text evidence="2">The sequence shown here is derived from an EMBL/GenBank/DDBJ whole genome shotgun (WGS) entry which is preliminary data.</text>
</comment>
<name>A0AAX2A8N2_9BACT</name>
<dbReference type="Proteomes" id="UP000289193">
    <property type="component" value="Unassembled WGS sequence"/>
</dbReference>
<dbReference type="InterPro" id="IPR001668">
    <property type="entry name" value="Mob_Pre"/>
</dbReference>
<dbReference type="Gene3D" id="3.30.930.30">
    <property type="match status" value="1"/>
</dbReference>
<dbReference type="CDD" id="cd17242">
    <property type="entry name" value="MobM_relaxase"/>
    <property type="match status" value="1"/>
</dbReference>
<keyword evidence="1" id="KW-0175">Coiled coil</keyword>
<accession>A0AAX2A8N2</accession>
<proteinExistence type="predicted"/>
<dbReference type="GO" id="GO:0003677">
    <property type="term" value="F:DNA binding"/>
    <property type="evidence" value="ECO:0007669"/>
    <property type="project" value="InterPro"/>
</dbReference>
<evidence type="ECO:0000313" key="2">
    <source>
        <dbReference type="EMBL" id="RXK09398.1"/>
    </source>
</evidence>